<evidence type="ECO:0000256" key="2">
    <source>
        <dbReference type="ARBA" id="ARBA00001947"/>
    </source>
</evidence>
<evidence type="ECO:0000256" key="16">
    <source>
        <dbReference type="ARBA" id="ARBA00077688"/>
    </source>
</evidence>
<evidence type="ECO:0000256" key="11">
    <source>
        <dbReference type="ARBA" id="ARBA00044252"/>
    </source>
</evidence>
<keyword evidence="7" id="KW-0482">Metalloprotease</keyword>
<feature type="domain" description="Peptidase M20 dimerisation" evidence="18">
    <location>
        <begin position="207"/>
        <end position="290"/>
    </location>
</feature>
<dbReference type="GO" id="GO:0005829">
    <property type="term" value="C:cytosol"/>
    <property type="evidence" value="ECO:0007669"/>
    <property type="project" value="TreeGrafter"/>
</dbReference>
<dbReference type="STRING" id="1235802.C823_01310"/>
<dbReference type="PANTHER" id="PTHR43501">
    <property type="entry name" value="CYTOSOL NON-SPECIFIC DIPEPTIDASE"/>
    <property type="match status" value="1"/>
</dbReference>
<dbReference type="CDD" id="cd03890">
    <property type="entry name" value="M20_pepD"/>
    <property type="match status" value="1"/>
</dbReference>
<dbReference type="HOGENOM" id="CLU_028526_0_0_9"/>
<protein>
    <recommendedName>
        <fullName evidence="13">Cytosol non-specific dipeptidase</fullName>
        <ecNumber evidence="10">3.4.13.18</ecNumber>
    </recommendedName>
    <alternativeName>
        <fullName evidence="16">Aminoacyl-histidine dipeptidase</fullName>
    </alternativeName>
    <alternativeName>
        <fullName evidence="15">Beta-alanyl-histidine dipeptidase</fullName>
    </alternativeName>
    <alternativeName>
        <fullName evidence="14">Carnosinase</fullName>
    </alternativeName>
    <alternativeName>
        <fullName evidence="11">Peptidase D</fullName>
    </alternativeName>
    <alternativeName>
        <fullName evidence="17">Xaa-His dipeptidase</fullName>
    </alternativeName>
</protein>
<dbReference type="GO" id="GO:0070573">
    <property type="term" value="F:metallodipeptidase activity"/>
    <property type="evidence" value="ECO:0007669"/>
    <property type="project" value="TreeGrafter"/>
</dbReference>
<accession>N2B029</accession>
<evidence type="ECO:0000313" key="20">
    <source>
        <dbReference type="Proteomes" id="UP000012589"/>
    </source>
</evidence>
<dbReference type="Gene3D" id="3.40.630.10">
    <property type="entry name" value="Zn peptidases"/>
    <property type="match status" value="2"/>
</dbReference>
<dbReference type="PRINTS" id="PR00934">
    <property type="entry name" value="XHISDIPTASE"/>
</dbReference>
<keyword evidence="6" id="KW-0862">Zinc</keyword>
<dbReference type="PANTHER" id="PTHR43501:SF1">
    <property type="entry name" value="CYTOSOL NON-SPECIFIC DIPEPTIDASE"/>
    <property type="match status" value="1"/>
</dbReference>
<comment type="similarity">
    <text evidence="12">Belongs to the peptidase M20C family.</text>
</comment>
<keyword evidence="4" id="KW-0479">Metal-binding</keyword>
<evidence type="ECO:0000256" key="10">
    <source>
        <dbReference type="ARBA" id="ARBA00038976"/>
    </source>
</evidence>
<dbReference type="EMBL" id="AQFT01000039">
    <property type="protein sequence ID" value="EMZ33771.1"/>
    <property type="molecule type" value="Genomic_DNA"/>
</dbReference>
<comment type="catalytic activity">
    <reaction evidence="9">
        <text>Hydrolysis of dipeptides, preferentially hydrophobic dipeptides including prolyl amino acids.</text>
        <dbReference type="EC" id="3.4.13.18"/>
    </reaction>
</comment>
<dbReference type="PIRSF" id="PIRSF016599">
    <property type="entry name" value="Xaa-His_dipept"/>
    <property type="match status" value="1"/>
</dbReference>
<gene>
    <name evidence="19" type="ORF">C823_01310</name>
</gene>
<dbReference type="Proteomes" id="UP000012589">
    <property type="component" value="Unassembled WGS sequence"/>
</dbReference>
<evidence type="ECO:0000256" key="14">
    <source>
        <dbReference type="ARBA" id="ARBA00075285"/>
    </source>
</evidence>
<dbReference type="Pfam" id="PF01546">
    <property type="entry name" value="Peptidase_M20"/>
    <property type="match status" value="1"/>
</dbReference>
<dbReference type="eggNOG" id="COG2195">
    <property type="taxonomic scope" value="Bacteria"/>
</dbReference>
<evidence type="ECO:0000256" key="4">
    <source>
        <dbReference type="ARBA" id="ARBA00022723"/>
    </source>
</evidence>
<keyword evidence="5" id="KW-0378">Hydrolase</keyword>
<keyword evidence="3" id="KW-0645">Protease</keyword>
<evidence type="ECO:0000259" key="18">
    <source>
        <dbReference type="Pfam" id="PF07687"/>
    </source>
</evidence>
<evidence type="ECO:0000256" key="8">
    <source>
        <dbReference type="ARBA" id="ARBA00023285"/>
    </source>
</evidence>
<sequence length="482" mass="52870">MGVLSKLEPKEVFTYFEEISSIPRASYHEEKISNYCVDFAKKHHLECIQDELKNVIIIKEATPGYENEEPIIIQGHLDMVCEKKPDCSVDFDTDGIKLMVEGDDITADGTTLGGDDGIAIAYALAILASDTVEHPRLEVIFTVSEEVGMEGASGIDVSMLKGRRLLNLDSEEEGILLAGCAGGAGIKCRIPVHCVPVQGEVFEIKITGLNGGHSGVEINKGRANANILMGRLLTELAKNVTYHLVSFEGGSKDNAIPRESRVMLCLTEKETDKAKQTLEKIRKDLSHEYAVTDGNIRITMNRVEKSLPEQMLDESGTKKAVLFVNVMPNGIQTMSADVEGLVETSLNLGILKLDHKEMILSYAVRSSIGSAKEALLDKMTYITEVIGGSVEISGDYPAWEYKRDSAFRDKIAVVYEKMYKKAPVIEAIHAGLECGLLAGKLPGLDCISIGPDMSDVHTTEEKLSISSTKRVWEFILEVLKTK</sequence>
<evidence type="ECO:0000256" key="13">
    <source>
        <dbReference type="ARBA" id="ARBA00071271"/>
    </source>
</evidence>
<proteinExistence type="inferred from homology"/>
<name>N2B029_9FIRM</name>
<dbReference type="GO" id="GO:0006508">
    <property type="term" value="P:proteolysis"/>
    <property type="evidence" value="ECO:0007669"/>
    <property type="project" value="UniProtKB-KW"/>
</dbReference>
<evidence type="ECO:0000256" key="12">
    <source>
        <dbReference type="ARBA" id="ARBA00061423"/>
    </source>
</evidence>
<dbReference type="InterPro" id="IPR001160">
    <property type="entry name" value="Peptidase_M20C"/>
</dbReference>
<evidence type="ECO:0000256" key="1">
    <source>
        <dbReference type="ARBA" id="ARBA00001941"/>
    </source>
</evidence>
<dbReference type="InterPro" id="IPR002933">
    <property type="entry name" value="Peptidase_M20"/>
</dbReference>
<dbReference type="SUPFAM" id="SSF53187">
    <property type="entry name" value="Zn-dependent exopeptidases"/>
    <property type="match status" value="1"/>
</dbReference>
<dbReference type="FunFam" id="3.40.630.10:FF:000072">
    <property type="entry name" value="Aminoacyl-histidine dipeptidase"/>
    <property type="match status" value="1"/>
</dbReference>
<dbReference type="Pfam" id="PF07687">
    <property type="entry name" value="M20_dimer"/>
    <property type="match status" value="1"/>
</dbReference>
<evidence type="ECO:0000256" key="17">
    <source>
        <dbReference type="ARBA" id="ARBA00078074"/>
    </source>
</evidence>
<dbReference type="OrthoDB" id="9773892at2"/>
<dbReference type="EC" id="3.4.13.18" evidence="10"/>
<reference evidence="19 20" key="1">
    <citation type="journal article" date="2014" name="Genome Announc.">
        <title>Draft genome sequences of the altered schaedler flora, a defined bacterial community from gnotobiotic mice.</title>
        <authorList>
            <person name="Wannemuehler M.J."/>
            <person name="Overstreet A.M."/>
            <person name="Ward D.V."/>
            <person name="Phillips G.J."/>
        </authorList>
    </citation>
    <scope>NUCLEOTIDE SEQUENCE [LARGE SCALE GENOMIC DNA]</scope>
    <source>
        <strain evidence="19 20">ASF492</strain>
    </source>
</reference>
<comment type="cofactor">
    <cofactor evidence="1">
        <name>Co(2+)</name>
        <dbReference type="ChEBI" id="CHEBI:48828"/>
    </cofactor>
</comment>
<dbReference type="FunFam" id="3.40.630.10:FF:000015">
    <property type="entry name" value="Aminoacyl-histidine dipeptidase PepD"/>
    <property type="match status" value="1"/>
</dbReference>
<keyword evidence="20" id="KW-1185">Reference proteome</keyword>
<dbReference type="InterPro" id="IPR011650">
    <property type="entry name" value="Peptidase_M20_dimer"/>
</dbReference>
<dbReference type="GO" id="GO:0046872">
    <property type="term" value="F:metal ion binding"/>
    <property type="evidence" value="ECO:0007669"/>
    <property type="project" value="UniProtKB-KW"/>
</dbReference>
<dbReference type="AlphaFoldDB" id="N2B029"/>
<dbReference type="NCBIfam" id="TIGR01893">
    <property type="entry name" value="aa-his-dipept"/>
    <property type="match status" value="1"/>
</dbReference>
<comment type="cofactor">
    <cofactor evidence="2">
        <name>Zn(2+)</name>
        <dbReference type="ChEBI" id="CHEBI:29105"/>
    </cofactor>
</comment>
<evidence type="ECO:0000256" key="9">
    <source>
        <dbReference type="ARBA" id="ARBA00036421"/>
    </source>
</evidence>
<dbReference type="PATRIC" id="fig|1235802.3.peg.1399"/>
<evidence type="ECO:0000256" key="7">
    <source>
        <dbReference type="ARBA" id="ARBA00023049"/>
    </source>
</evidence>
<keyword evidence="8" id="KW-0170">Cobalt</keyword>
<evidence type="ECO:0000256" key="6">
    <source>
        <dbReference type="ARBA" id="ARBA00022833"/>
    </source>
</evidence>
<evidence type="ECO:0000256" key="3">
    <source>
        <dbReference type="ARBA" id="ARBA00022670"/>
    </source>
</evidence>
<comment type="caution">
    <text evidence="19">The sequence shown here is derived from an EMBL/GenBank/DDBJ whole genome shotgun (WGS) entry which is preliminary data.</text>
</comment>
<evidence type="ECO:0000256" key="15">
    <source>
        <dbReference type="ARBA" id="ARBA00076004"/>
    </source>
</evidence>
<evidence type="ECO:0000256" key="5">
    <source>
        <dbReference type="ARBA" id="ARBA00022801"/>
    </source>
</evidence>
<evidence type="ECO:0000313" key="19">
    <source>
        <dbReference type="EMBL" id="EMZ33771.1"/>
    </source>
</evidence>
<organism evidence="19 20">
    <name type="scientific">Eubacterium plexicaudatum ASF492</name>
    <dbReference type="NCBI Taxonomy" id="1235802"/>
    <lineage>
        <taxon>Bacteria</taxon>
        <taxon>Bacillati</taxon>
        <taxon>Bacillota</taxon>
        <taxon>Clostridia</taxon>
        <taxon>Eubacteriales</taxon>
        <taxon>Eubacteriaceae</taxon>
        <taxon>Eubacterium</taxon>
    </lineage>
</organism>